<dbReference type="STRING" id="1802362.A2806_03785"/>
<evidence type="ECO:0008006" key="3">
    <source>
        <dbReference type="Google" id="ProtNLM"/>
    </source>
</evidence>
<gene>
    <name evidence="1" type="ORF">A2806_03785</name>
</gene>
<proteinExistence type="predicted"/>
<dbReference type="EMBL" id="MHSS01000009">
    <property type="protein sequence ID" value="OHA48054.1"/>
    <property type="molecule type" value="Genomic_DNA"/>
</dbReference>
<dbReference type="Proteomes" id="UP000177629">
    <property type="component" value="Unassembled WGS sequence"/>
</dbReference>
<dbReference type="AlphaFoldDB" id="A0A1G2PIA3"/>
<comment type="caution">
    <text evidence="1">The sequence shown here is derived from an EMBL/GenBank/DDBJ whole genome shotgun (WGS) entry which is preliminary data.</text>
</comment>
<organism evidence="1 2">
    <name type="scientific">Candidatus Terrybacteria bacterium RIFCSPHIGHO2_01_FULL_48_17</name>
    <dbReference type="NCBI Taxonomy" id="1802362"/>
    <lineage>
        <taxon>Bacteria</taxon>
        <taxon>Candidatus Terryibacteriota</taxon>
    </lineage>
</organism>
<accession>A0A1G2PIA3</accession>
<reference evidence="1 2" key="1">
    <citation type="journal article" date="2016" name="Nat. Commun.">
        <title>Thousands of microbial genomes shed light on interconnected biogeochemical processes in an aquifer system.</title>
        <authorList>
            <person name="Anantharaman K."/>
            <person name="Brown C.T."/>
            <person name="Hug L.A."/>
            <person name="Sharon I."/>
            <person name="Castelle C.J."/>
            <person name="Probst A.J."/>
            <person name="Thomas B.C."/>
            <person name="Singh A."/>
            <person name="Wilkins M.J."/>
            <person name="Karaoz U."/>
            <person name="Brodie E.L."/>
            <person name="Williams K.H."/>
            <person name="Hubbard S.S."/>
            <person name="Banfield J.F."/>
        </authorList>
    </citation>
    <scope>NUCLEOTIDE SEQUENCE [LARGE SCALE GENOMIC DNA]</scope>
</reference>
<dbReference type="InterPro" id="IPR043504">
    <property type="entry name" value="Peptidase_S1_PA_chymotrypsin"/>
</dbReference>
<sequence length="240" mass="26101">MRFFRKFLFVVFIIFLSALGGILGNRILFPWLASFEQLSILQQFARNNGTTIINPTEQIIVNESEGFERAVALALPYLVLVEREGSKTAVSGVAVTEDGLVATDAQIAVGRGQLFVVRHNERFAATLVRVDASSNTALVKIDSHNLSFPDFDDSVNLGQALVAVRMVNEEQMAVPEVIQTYANRIGENSFSLPFALDSAHRGMILITSEGKLAGMVVSGAKAGDYMVVLPKVLTNLLLGN</sequence>
<dbReference type="Gene3D" id="2.40.10.10">
    <property type="entry name" value="Trypsin-like serine proteases"/>
    <property type="match status" value="2"/>
</dbReference>
<protein>
    <recommendedName>
        <fullName evidence="3">Serine protease</fullName>
    </recommendedName>
</protein>
<evidence type="ECO:0000313" key="2">
    <source>
        <dbReference type="Proteomes" id="UP000177629"/>
    </source>
</evidence>
<name>A0A1G2PIA3_9BACT</name>
<dbReference type="InterPro" id="IPR009003">
    <property type="entry name" value="Peptidase_S1_PA"/>
</dbReference>
<dbReference type="SUPFAM" id="SSF50494">
    <property type="entry name" value="Trypsin-like serine proteases"/>
    <property type="match status" value="1"/>
</dbReference>
<evidence type="ECO:0000313" key="1">
    <source>
        <dbReference type="EMBL" id="OHA48054.1"/>
    </source>
</evidence>